<feature type="binding site" evidence="7">
    <location>
        <position position="134"/>
    </location>
    <ligand>
        <name>FMN</name>
        <dbReference type="ChEBI" id="CHEBI:58210"/>
    </ligand>
</feature>
<dbReference type="GO" id="GO:0010181">
    <property type="term" value="F:FMN binding"/>
    <property type="evidence" value="ECO:0007669"/>
    <property type="project" value="InterPro"/>
</dbReference>
<feature type="binding site" evidence="7">
    <location>
        <position position="136"/>
    </location>
    <ligand>
        <name>glyoxylate</name>
        <dbReference type="ChEBI" id="CHEBI:36655"/>
    </ligand>
</feature>
<dbReference type="AlphaFoldDB" id="Q11DV8"/>
<evidence type="ECO:0000256" key="4">
    <source>
        <dbReference type="ARBA" id="ARBA00023002"/>
    </source>
</evidence>
<comment type="similarity">
    <text evidence="5">Belongs to the FMN-dependent alpha-hydroxy acid dehydrogenase family.</text>
</comment>
<dbReference type="HOGENOM" id="CLU_020639_0_0_5"/>
<evidence type="ECO:0000256" key="1">
    <source>
        <dbReference type="ARBA" id="ARBA00001917"/>
    </source>
</evidence>
<evidence type="ECO:0000256" key="6">
    <source>
        <dbReference type="PIRSR" id="PIRSR000138-1"/>
    </source>
</evidence>
<dbReference type="PANTHER" id="PTHR10578:SF107">
    <property type="entry name" value="2-HYDROXYACID OXIDASE 1"/>
    <property type="match status" value="1"/>
</dbReference>
<dbReference type="GO" id="GO:0005886">
    <property type="term" value="C:plasma membrane"/>
    <property type="evidence" value="ECO:0007669"/>
    <property type="project" value="TreeGrafter"/>
</dbReference>
<feature type="active site" description="Proton acceptor" evidence="6">
    <location>
        <position position="282"/>
    </location>
</feature>
<dbReference type="InterPro" id="IPR037396">
    <property type="entry name" value="FMN_HAD"/>
</dbReference>
<feature type="binding site" evidence="7">
    <location>
        <begin position="84"/>
        <end position="86"/>
    </location>
    <ligand>
        <name>FMN</name>
        <dbReference type="ChEBI" id="CHEBI:58210"/>
    </ligand>
</feature>
<feature type="binding site" evidence="7">
    <location>
        <position position="113"/>
    </location>
    <ligand>
        <name>FMN</name>
        <dbReference type="ChEBI" id="CHEBI:58210"/>
    </ligand>
</feature>
<dbReference type="PANTHER" id="PTHR10578">
    <property type="entry name" value="S -2-HYDROXY-ACID OXIDASE-RELATED"/>
    <property type="match status" value="1"/>
</dbReference>
<keyword evidence="3 7" id="KW-0288">FMN</keyword>
<dbReference type="PROSITE" id="PS00557">
    <property type="entry name" value="FMN_HYDROXY_ACID_DH_1"/>
    <property type="match status" value="1"/>
</dbReference>
<evidence type="ECO:0000259" key="8">
    <source>
        <dbReference type="PROSITE" id="PS51349"/>
    </source>
</evidence>
<feature type="binding site" evidence="7">
    <location>
        <position position="280"/>
    </location>
    <ligand>
        <name>FMN</name>
        <dbReference type="ChEBI" id="CHEBI:58210"/>
    </ligand>
</feature>
<comment type="cofactor">
    <cofactor evidence="1">
        <name>FMN</name>
        <dbReference type="ChEBI" id="CHEBI:58210"/>
    </cofactor>
</comment>
<gene>
    <name evidence="9" type="ordered locus">Meso_3045</name>
</gene>
<dbReference type="PIRSF" id="PIRSF000138">
    <property type="entry name" value="Al-hdrx_acd_dh"/>
    <property type="match status" value="1"/>
</dbReference>
<dbReference type="PROSITE" id="PS51349">
    <property type="entry name" value="FMN_HYDROXY_ACID_DH_2"/>
    <property type="match status" value="1"/>
</dbReference>
<feature type="domain" description="FMN hydroxy acid dehydrogenase" evidence="8">
    <location>
        <begin position="4"/>
        <end position="374"/>
    </location>
</feature>
<feature type="binding site" evidence="7">
    <location>
        <position position="171"/>
    </location>
    <ligand>
        <name>glyoxylate</name>
        <dbReference type="ChEBI" id="CHEBI:36655"/>
    </ligand>
</feature>
<dbReference type="InterPro" id="IPR012133">
    <property type="entry name" value="Alpha-hydoxy_acid_DH_FMN"/>
</dbReference>
<dbReference type="Gene3D" id="3.20.20.70">
    <property type="entry name" value="Aldolase class I"/>
    <property type="match status" value="1"/>
</dbReference>
<keyword evidence="2 7" id="KW-0285">Flavoprotein</keyword>
<dbReference type="STRING" id="266779.Meso_3045"/>
<dbReference type="eggNOG" id="COG1304">
    <property type="taxonomic scope" value="Bacteria"/>
</dbReference>
<feature type="binding site" evidence="7">
    <location>
        <position position="162"/>
    </location>
    <ligand>
        <name>FMN</name>
        <dbReference type="ChEBI" id="CHEBI:58210"/>
    </ligand>
</feature>
<organism evidence="9">
    <name type="scientific">Chelativorans sp. (strain BNC1)</name>
    <dbReference type="NCBI Taxonomy" id="266779"/>
    <lineage>
        <taxon>Bacteria</taxon>
        <taxon>Pseudomonadati</taxon>
        <taxon>Pseudomonadota</taxon>
        <taxon>Alphaproteobacteria</taxon>
        <taxon>Hyphomicrobiales</taxon>
        <taxon>Phyllobacteriaceae</taxon>
        <taxon>Chelativorans</taxon>
    </lineage>
</organism>
<dbReference type="InterPro" id="IPR000262">
    <property type="entry name" value="FMN-dep_DH"/>
</dbReference>
<dbReference type="GO" id="GO:0004459">
    <property type="term" value="F:L-lactate dehydrogenase (NAD+) activity"/>
    <property type="evidence" value="ECO:0007669"/>
    <property type="project" value="TreeGrafter"/>
</dbReference>
<dbReference type="KEGG" id="mes:Meso_3045"/>
<dbReference type="InterPro" id="IPR013785">
    <property type="entry name" value="Aldolase_TIM"/>
</dbReference>
<feature type="binding site" evidence="7">
    <location>
        <begin position="336"/>
        <end position="337"/>
    </location>
    <ligand>
        <name>FMN</name>
        <dbReference type="ChEBI" id="CHEBI:58210"/>
    </ligand>
</feature>
<dbReference type="GO" id="GO:0009060">
    <property type="term" value="P:aerobic respiration"/>
    <property type="evidence" value="ECO:0007669"/>
    <property type="project" value="TreeGrafter"/>
</dbReference>
<proteinExistence type="inferred from homology"/>
<protein>
    <submittedName>
        <fullName evidence="9">FMN-dependent alpha-hydroxy acid dehydrogenase</fullName>
    </submittedName>
</protein>
<feature type="binding site" evidence="7">
    <location>
        <position position="258"/>
    </location>
    <ligand>
        <name>FMN</name>
        <dbReference type="ChEBI" id="CHEBI:58210"/>
    </ligand>
</feature>
<feature type="binding site" evidence="7">
    <location>
        <position position="282"/>
    </location>
    <ligand>
        <name>glyoxylate</name>
        <dbReference type="ChEBI" id="CHEBI:36655"/>
    </ligand>
</feature>
<feature type="binding site" evidence="7">
    <location>
        <begin position="313"/>
        <end position="317"/>
    </location>
    <ligand>
        <name>FMN</name>
        <dbReference type="ChEBI" id="CHEBI:58210"/>
    </ligand>
</feature>
<name>Q11DV8_CHESB</name>
<reference evidence="9" key="1">
    <citation type="submission" date="2006-06" db="EMBL/GenBank/DDBJ databases">
        <title>Complete sequence of chromosome of Chelativorans sp. BNC1.</title>
        <authorList>
            <consortium name="US DOE Joint Genome Institute"/>
            <person name="Copeland A."/>
            <person name="Lucas S."/>
            <person name="Lapidus A."/>
            <person name="Barry K."/>
            <person name="Detter J.C."/>
            <person name="Glavina del Rio T."/>
            <person name="Hammon N."/>
            <person name="Israni S."/>
            <person name="Dalin E."/>
            <person name="Tice H."/>
            <person name="Pitluck S."/>
            <person name="Chertkov O."/>
            <person name="Brettin T."/>
            <person name="Bruce D."/>
            <person name="Han C."/>
            <person name="Tapia R."/>
            <person name="Gilna P."/>
            <person name="Schmutz J."/>
            <person name="Larimer F."/>
            <person name="Land M."/>
            <person name="Hauser L."/>
            <person name="Kyrpides N."/>
            <person name="Mikhailova N."/>
            <person name="Richardson P."/>
        </authorList>
    </citation>
    <scope>NUCLEOTIDE SEQUENCE</scope>
    <source>
        <strain evidence="9">BNC1</strain>
    </source>
</reference>
<evidence type="ECO:0000256" key="5">
    <source>
        <dbReference type="ARBA" id="ARBA00024042"/>
    </source>
</evidence>
<evidence type="ECO:0000313" key="9">
    <source>
        <dbReference type="EMBL" id="ABG64417.1"/>
    </source>
</evidence>
<evidence type="ECO:0000256" key="3">
    <source>
        <dbReference type="ARBA" id="ARBA00022643"/>
    </source>
</evidence>
<dbReference type="EMBL" id="CP000390">
    <property type="protein sequence ID" value="ABG64417.1"/>
    <property type="molecule type" value="Genomic_DNA"/>
</dbReference>
<keyword evidence="4" id="KW-0560">Oxidoreductase</keyword>
<dbReference type="OrthoDB" id="9770452at2"/>
<dbReference type="CDD" id="cd02809">
    <property type="entry name" value="alpha_hydroxyacid_oxid_FMN"/>
    <property type="match status" value="1"/>
</dbReference>
<accession>Q11DV8</accession>
<feature type="binding site" evidence="7">
    <location>
        <position position="285"/>
    </location>
    <ligand>
        <name>glyoxylate</name>
        <dbReference type="ChEBI" id="CHEBI:36655"/>
    </ligand>
</feature>
<evidence type="ECO:0000256" key="7">
    <source>
        <dbReference type="PIRSR" id="PIRSR000138-2"/>
    </source>
</evidence>
<dbReference type="InterPro" id="IPR008259">
    <property type="entry name" value="FMN_hydac_DH_AS"/>
</dbReference>
<dbReference type="Pfam" id="PF01070">
    <property type="entry name" value="FMN_dh"/>
    <property type="match status" value="1"/>
</dbReference>
<dbReference type="SUPFAM" id="SSF51395">
    <property type="entry name" value="FMN-linked oxidoreductases"/>
    <property type="match status" value="1"/>
</dbReference>
<sequence>MRYRSKAPLVCADDLREAARRRMPRFAFDFIDGAAGSEAGLARNRAAFEAELLRPRALVNTDGDLKTGRRFLGQEWSVPFGISPIGLAGIAWPGIDLVLAGAAERNGAPYIASTPATASLEDLKRTAAVSAWFQLYVGRSQEIVDDLIDRAAAAGYEVLVVTVDVPRPGKRRRDLRNGFALPLKIGPRMIADLMTHPKWSLEVLRKGAPRFANLERYAPPGAGARSLAELMAGQSSGRLDWTLLAQLRERWQGRLVVKGIMAPEDAMRAREEGVDAVIVSNHGGRQLDSAPATLHALKQIREAVGPDYSLAVDGGIRTGEDILKSLFAGADFTFLGRPFLYAVAARGTNGANDLFDMLRAELVNAMAQVGRCEL</sequence>
<evidence type="ECO:0000256" key="2">
    <source>
        <dbReference type="ARBA" id="ARBA00022630"/>
    </source>
</evidence>